<proteinExistence type="predicted"/>
<dbReference type="Pfam" id="PF12146">
    <property type="entry name" value="Hydrolase_4"/>
    <property type="match status" value="1"/>
</dbReference>
<feature type="domain" description="Serine aminopeptidase S33" evidence="1">
    <location>
        <begin position="140"/>
        <end position="250"/>
    </location>
</feature>
<dbReference type="Gene3D" id="3.40.50.1820">
    <property type="entry name" value="alpha/beta hydrolase"/>
    <property type="match status" value="1"/>
</dbReference>
<evidence type="ECO:0000313" key="2">
    <source>
        <dbReference type="EMBL" id="KAJ8460557.1"/>
    </source>
</evidence>
<dbReference type="FunFam" id="3.40.50.1820:FF:000170">
    <property type="entry name" value="Alpha/beta-Hydrolases superfamily protein"/>
    <property type="match status" value="1"/>
</dbReference>
<dbReference type="InterPro" id="IPR022742">
    <property type="entry name" value="Hydrolase_4"/>
</dbReference>
<organism evidence="2 3">
    <name type="scientific">Ensete ventricosum</name>
    <name type="common">Abyssinian banana</name>
    <name type="synonym">Musa ensete</name>
    <dbReference type="NCBI Taxonomy" id="4639"/>
    <lineage>
        <taxon>Eukaryota</taxon>
        <taxon>Viridiplantae</taxon>
        <taxon>Streptophyta</taxon>
        <taxon>Embryophyta</taxon>
        <taxon>Tracheophyta</taxon>
        <taxon>Spermatophyta</taxon>
        <taxon>Magnoliopsida</taxon>
        <taxon>Liliopsida</taxon>
        <taxon>Zingiberales</taxon>
        <taxon>Musaceae</taxon>
        <taxon>Ensete</taxon>
    </lineage>
</organism>
<accession>A0AAV8PZL6</accession>
<gene>
    <name evidence="2" type="ORF">OPV22_033483</name>
</gene>
<evidence type="ECO:0000313" key="3">
    <source>
        <dbReference type="Proteomes" id="UP001222027"/>
    </source>
</evidence>
<sequence>MVAPSSLHATLALPPPSNYASSLSAKPQSLSSALRCSSPPASLRSRAPVAVEEAFRFELTLDATEVDGKPAVAPIPLDVNAEADKFIFSGESAGFLKSPIAQISSSQIEVSSVSQQKVVIRNTHGENLVGILHEAGSGELVILCHGFRSSKESKTIMNLADALGSENVSVFRFDFAGNGDSDGSFQYGNYWREVEDLRDIIQYFSRQNRGVHAIVGHSKGGNVVLLYASKFHDISTIVNISGRFNLERGIDDRLGKDFMERMKRDGFVDVMDKMGRFAYRVTEQSLIDRLSTDMHAACLSIDKNCRVLTVHGSEDDIVPPEDASKFDKLIMNHKLHIIEGADHRFISHQFHLGRILLEFIRPSQDEDGAAAKEQA</sequence>
<protein>
    <recommendedName>
        <fullName evidence="1">Serine aminopeptidase S33 domain-containing protein</fullName>
    </recommendedName>
</protein>
<dbReference type="EMBL" id="JAQQAF010000009">
    <property type="protein sequence ID" value="KAJ8460557.1"/>
    <property type="molecule type" value="Genomic_DNA"/>
</dbReference>
<dbReference type="SUPFAM" id="SSF53474">
    <property type="entry name" value="alpha/beta-Hydrolases"/>
    <property type="match status" value="1"/>
</dbReference>
<dbReference type="PANTHER" id="PTHR42886">
    <property type="entry name" value="RE40534P-RELATED"/>
    <property type="match status" value="1"/>
</dbReference>
<reference evidence="2 3" key="1">
    <citation type="submission" date="2022-12" db="EMBL/GenBank/DDBJ databases">
        <title>Chromosome-scale assembly of the Ensete ventricosum genome.</title>
        <authorList>
            <person name="Dussert Y."/>
            <person name="Stocks J."/>
            <person name="Wendawek A."/>
            <person name="Woldeyes F."/>
            <person name="Nichols R.A."/>
            <person name="Borrell J.S."/>
        </authorList>
    </citation>
    <scope>NUCLEOTIDE SEQUENCE [LARGE SCALE GENOMIC DNA]</scope>
    <source>
        <strain evidence="3">cv. Maze</strain>
        <tissue evidence="2">Seeds</tissue>
    </source>
</reference>
<keyword evidence="3" id="KW-1185">Reference proteome</keyword>
<dbReference type="InterPro" id="IPR029058">
    <property type="entry name" value="AB_hydrolase_fold"/>
</dbReference>
<dbReference type="PANTHER" id="PTHR42886:SF53">
    <property type="entry name" value="ALPHA_BETA-HYDROLASES SUPERFAMILY PROTEIN"/>
    <property type="match status" value="1"/>
</dbReference>
<name>A0AAV8PZL6_ENSVE</name>
<dbReference type="AlphaFoldDB" id="A0AAV8PZL6"/>
<dbReference type="Proteomes" id="UP001222027">
    <property type="component" value="Unassembled WGS sequence"/>
</dbReference>
<evidence type="ECO:0000259" key="1">
    <source>
        <dbReference type="Pfam" id="PF12146"/>
    </source>
</evidence>
<comment type="caution">
    <text evidence="2">The sequence shown here is derived from an EMBL/GenBank/DDBJ whole genome shotgun (WGS) entry which is preliminary data.</text>
</comment>